<evidence type="ECO:0000256" key="9">
    <source>
        <dbReference type="SAM" id="Phobius"/>
    </source>
</evidence>
<comment type="similarity">
    <text evidence="2">Belongs to the bacterial sugar transferase family.</text>
</comment>
<evidence type="ECO:0000256" key="7">
    <source>
        <dbReference type="ARBA" id="ARBA00023136"/>
    </source>
</evidence>
<keyword evidence="5 9" id="KW-0812">Transmembrane</keyword>
<name>A0A4V3B9N2_9RHOB</name>
<dbReference type="GO" id="GO:0016780">
    <property type="term" value="F:phosphotransferase activity, for other substituted phosphate groups"/>
    <property type="evidence" value="ECO:0007669"/>
    <property type="project" value="TreeGrafter"/>
</dbReference>
<evidence type="ECO:0000256" key="1">
    <source>
        <dbReference type="ARBA" id="ARBA00004236"/>
    </source>
</evidence>
<keyword evidence="4 11" id="KW-0808">Transferase</keyword>
<protein>
    <submittedName>
        <fullName evidence="11">Sugar transferase</fullName>
    </submittedName>
</protein>
<dbReference type="AlphaFoldDB" id="A0A4V3B9N2"/>
<evidence type="ECO:0000256" key="8">
    <source>
        <dbReference type="ARBA" id="ARBA00023169"/>
    </source>
</evidence>
<dbReference type="Pfam" id="PF02397">
    <property type="entry name" value="Bac_transf"/>
    <property type="match status" value="1"/>
</dbReference>
<keyword evidence="7 9" id="KW-0472">Membrane</keyword>
<evidence type="ECO:0000256" key="2">
    <source>
        <dbReference type="ARBA" id="ARBA00006464"/>
    </source>
</evidence>
<dbReference type="GO" id="GO:0005886">
    <property type="term" value="C:plasma membrane"/>
    <property type="evidence" value="ECO:0007669"/>
    <property type="project" value="UniProtKB-SubCell"/>
</dbReference>
<dbReference type="InterPro" id="IPR003362">
    <property type="entry name" value="Bact_transf"/>
</dbReference>
<sequence length="221" mass="24241">MTDHAAVAAPLAGPSVPFYARAGKRGLDIALALLLAPLVAPLVGFLWLLVRLDGGPGFFGHGRVGQDGRAFRCWKLRSMRPDADAALARLLRTDPAARAEWARSYRLARDPRVTPLGRVLRRLHLDELPQLWCVLRGDMSFVGPRPVTSEELALYGEAARAYLALRPGITGPWQLQGRDRPGFAHRIAADRDYGAAMGPLADLRMIVATGTRLLPRIRRDA</sequence>
<evidence type="ECO:0000256" key="3">
    <source>
        <dbReference type="ARBA" id="ARBA00022475"/>
    </source>
</evidence>
<keyword evidence="6 9" id="KW-1133">Transmembrane helix</keyword>
<dbReference type="PANTHER" id="PTHR30576:SF4">
    <property type="entry name" value="UNDECAPRENYL-PHOSPHATE GALACTOSE PHOSPHOTRANSFERASE"/>
    <property type="match status" value="1"/>
</dbReference>
<dbReference type="Proteomes" id="UP000295701">
    <property type="component" value="Unassembled WGS sequence"/>
</dbReference>
<proteinExistence type="inferred from homology"/>
<dbReference type="GO" id="GO:0000271">
    <property type="term" value="P:polysaccharide biosynthetic process"/>
    <property type="evidence" value="ECO:0007669"/>
    <property type="project" value="UniProtKB-KW"/>
</dbReference>
<organism evidence="11 12">
    <name type="scientific">Palleronia sediminis</name>
    <dbReference type="NCBI Taxonomy" id="2547833"/>
    <lineage>
        <taxon>Bacteria</taxon>
        <taxon>Pseudomonadati</taxon>
        <taxon>Pseudomonadota</taxon>
        <taxon>Alphaproteobacteria</taxon>
        <taxon>Rhodobacterales</taxon>
        <taxon>Roseobacteraceae</taxon>
        <taxon>Palleronia</taxon>
    </lineage>
</organism>
<dbReference type="EMBL" id="SNAA01000007">
    <property type="protein sequence ID" value="TDL79859.1"/>
    <property type="molecule type" value="Genomic_DNA"/>
</dbReference>
<dbReference type="OrthoDB" id="9808602at2"/>
<dbReference type="PANTHER" id="PTHR30576">
    <property type="entry name" value="COLANIC BIOSYNTHESIS UDP-GLUCOSE LIPID CARRIER TRANSFERASE"/>
    <property type="match status" value="1"/>
</dbReference>
<comment type="subcellular location">
    <subcellularLocation>
        <location evidence="1">Cell membrane</location>
    </subcellularLocation>
</comment>
<evidence type="ECO:0000256" key="5">
    <source>
        <dbReference type="ARBA" id="ARBA00022692"/>
    </source>
</evidence>
<accession>A0A4V3B9N2</accession>
<keyword evidence="3" id="KW-1003">Cell membrane</keyword>
<evidence type="ECO:0000256" key="6">
    <source>
        <dbReference type="ARBA" id="ARBA00022989"/>
    </source>
</evidence>
<comment type="caution">
    <text evidence="11">The sequence shown here is derived from an EMBL/GenBank/DDBJ whole genome shotgun (WGS) entry which is preliminary data.</text>
</comment>
<reference evidence="11 12" key="1">
    <citation type="submission" date="2019-03" db="EMBL/GenBank/DDBJ databases">
        <title>Primorskyibacter sp. SS33 isolated from sediments.</title>
        <authorList>
            <person name="Xunke S."/>
        </authorList>
    </citation>
    <scope>NUCLEOTIDE SEQUENCE [LARGE SCALE GENOMIC DNA]</scope>
    <source>
        <strain evidence="11 12">SS33</strain>
    </source>
</reference>
<evidence type="ECO:0000256" key="4">
    <source>
        <dbReference type="ARBA" id="ARBA00022679"/>
    </source>
</evidence>
<feature type="domain" description="Bacterial sugar transferase" evidence="10">
    <location>
        <begin position="24"/>
        <end position="212"/>
    </location>
</feature>
<keyword evidence="12" id="KW-1185">Reference proteome</keyword>
<evidence type="ECO:0000259" key="10">
    <source>
        <dbReference type="Pfam" id="PF02397"/>
    </source>
</evidence>
<gene>
    <name evidence="11" type="ORF">E2L08_08205</name>
</gene>
<evidence type="ECO:0000313" key="12">
    <source>
        <dbReference type="Proteomes" id="UP000295701"/>
    </source>
</evidence>
<evidence type="ECO:0000313" key="11">
    <source>
        <dbReference type="EMBL" id="TDL79859.1"/>
    </source>
</evidence>
<dbReference type="RefSeq" id="WP_133396584.1">
    <property type="nucleotide sequence ID" value="NZ_SNAA01000007.1"/>
</dbReference>
<keyword evidence="8" id="KW-0270">Exopolysaccharide synthesis</keyword>
<feature type="transmembrane region" description="Helical" evidence="9">
    <location>
        <begin position="29"/>
        <end position="50"/>
    </location>
</feature>